<keyword evidence="11" id="KW-0732">Signal</keyword>
<keyword evidence="9 10" id="KW-0460">Magnesium</keyword>
<dbReference type="Pfam" id="PF00075">
    <property type="entry name" value="RNase_H"/>
    <property type="match status" value="1"/>
</dbReference>
<evidence type="ECO:0000256" key="2">
    <source>
        <dbReference type="ARBA" id="ARBA00005300"/>
    </source>
</evidence>
<dbReference type="GO" id="GO:0005737">
    <property type="term" value="C:cytoplasm"/>
    <property type="evidence" value="ECO:0007669"/>
    <property type="project" value="UniProtKB-SubCell"/>
</dbReference>
<feature type="binding site" evidence="10">
    <location>
        <position position="116"/>
    </location>
    <ligand>
        <name>Mg(2+)</name>
        <dbReference type="ChEBI" id="CHEBI:18420"/>
        <label>1</label>
    </ligand>
</feature>
<evidence type="ECO:0000256" key="7">
    <source>
        <dbReference type="ARBA" id="ARBA00022759"/>
    </source>
</evidence>
<feature type="binding site" evidence="10">
    <location>
        <position position="75"/>
    </location>
    <ligand>
        <name>Mg(2+)</name>
        <dbReference type="ChEBI" id="CHEBI:18420"/>
        <label>1</label>
    </ligand>
</feature>
<evidence type="ECO:0000256" key="10">
    <source>
        <dbReference type="HAMAP-Rule" id="MF_00042"/>
    </source>
</evidence>
<dbReference type="Gene3D" id="3.30.420.10">
    <property type="entry name" value="Ribonuclease H-like superfamily/Ribonuclease H"/>
    <property type="match status" value="1"/>
</dbReference>
<evidence type="ECO:0000259" key="12">
    <source>
        <dbReference type="PROSITE" id="PS50879"/>
    </source>
</evidence>
<dbReference type="HAMAP" id="MF_00042">
    <property type="entry name" value="RNase_H"/>
    <property type="match status" value="1"/>
</dbReference>
<evidence type="ECO:0000256" key="6">
    <source>
        <dbReference type="ARBA" id="ARBA00022723"/>
    </source>
</evidence>
<organism evidence="13 14">
    <name type="scientific">Novimethylophilus kurashikiensis</name>
    <dbReference type="NCBI Taxonomy" id="1825523"/>
    <lineage>
        <taxon>Bacteria</taxon>
        <taxon>Pseudomonadati</taxon>
        <taxon>Pseudomonadota</taxon>
        <taxon>Betaproteobacteria</taxon>
        <taxon>Nitrosomonadales</taxon>
        <taxon>Methylophilaceae</taxon>
        <taxon>Novimethylophilus</taxon>
    </lineage>
</organism>
<keyword evidence="10" id="KW-0963">Cytoplasm</keyword>
<proteinExistence type="inferred from homology"/>
<comment type="subunit">
    <text evidence="3 10">Monomer.</text>
</comment>
<dbReference type="InterPro" id="IPR050092">
    <property type="entry name" value="RNase_H"/>
</dbReference>
<evidence type="ECO:0000313" key="14">
    <source>
        <dbReference type="Proteomes" id="UP000245081"/>
    </source>
</evidence>
<dbReference type="InterPro" id="IPR002156">
    <property type="entry name" value="RNaseH_domain"/>
</dbReference>
<protein>
    <recommendedName>
        <fullName evidence="4 10">Ribonuclease H</fullName>
        <shortName evidence="10">RNase H</shortName>
        <ecNumber evidence="4 10">3.1.26.4</ecNumber>
    </recommendedName>
</protein>
<evidence type="ECO:0000256" key="4">
    <source>
        <dbReference type="ARBA" id="ARBA00012180"/>
    </source>
</evidence>
<gene>
    <name evidence="10 13" type="primary">rnhA</name>
    <name evidence="13" type="ORF">NMK_1837</name>
</gene>
<dbReference type="GO" id="GO:0003676">
    <property type="term" value="F:nucleic acid binding"/>
    <property type="evidence" value="ECO:0007669"/>
    <property type="project" value="InterPro"/>
</dbReference>
<dbReference type="AlphaFoldDB" id="A0A2R5FC42"/>
<feature type="domain" description="RNase H type-1" evidence="12">
    <location>
        <begin position="66"/>
        <end position="210"/>
    </location>
</feature>
<evidence type="ECO:0000313" key="13">
    <source>
        <dbReference type="EMBL" id="GBG14271.1"/>
    </source>
</evidence>
<name>A0A2R5FC42_9PROT</name>
<keyword evidence="14" id="KW-1185">Reference proteome</keyword>
<keyword evidence="8 10" id="KW-0378">Hydrolase</keyword>
<dbReference type="InterPro" id="IPR036397">
    <property type="entry name" value="RNaseH_sf"/>
</dbReference>
<dbReference type="PANTHER" id="PTHR10642">
    <property type="entry name" value="RIBONUCLEASE H1"/>
    <property type="match status" value="1"/>
</dbReference>
<dbReference type="GO" id="GO:0000287">
    <property type="term" value="F:magnesium ion binding"/>
    <property type="evidence" value="ECO:0007669"/>
    <property type="project" value="UniProtKB-UniRule"/>
</dbReference>
<feature type="chain" id="PRO_5015355286" description="Ribonuclease H" evidence="11">
    <location>
        <begin position="23"/>
        <end position="215"/>
    </location>
</feature>
<dbReference type="GO" id="GO:0004523">
    <property type="term" value="F:RNA-DNA hybrid ribonuclease activity"/>
    <property type="evidence" value="ECO:0007669"/>
    <property type="project" value="UniProtKB-UniRule"/>
</dbReference>
<dbReference type="CDD" id="cd09278">
    <property type="entry name" value="RNase_HI_prokaryote_like"/>
    <property type="match status" value="1"/>
</dbReference>
<dbReference type="PANTHER" id="PTHR10642:SF26">
    <property type="entry name" value="RIBONUCLEASE H1"/>
    <property type="match status" value="1"/>
</dbReference>
<dbReference type="PROSITE" id="PS50879">
    <property type="entry name" value="RNASE_H_1"/>
    <property type="match status" value="1"/>
</dbReference>
<keyword evidence="6 10" id="KW-0479">Metal-binding</keyword>
<comment type="catalytic activity">
    <reaction evidence="1 10">
        <text>Endonucleolytic cleavage to 5'-phosphomonoester.</text>
        <dbReference type="EC" id="3.1.26.4"/>
    </reaction>
</comment>
<keyword evidence="5 10" id="KW-0540">Nuclease</keyword>
<comment type="similarity">
    <text evidence="2 10">Belongs to the RNase H family.</text>
</comment>
<comment type="cofactor">
    <cofactor evidence="10">
        <name>Mg(2+)</name>
        <dbReference type="ChEBI" id="CHEBI:18420"/>
    </cofactor>
    <text evidence="10">Binds 1 Mg(2+) ion per subunit. May bind a second metal ion at a regulatory site, or after substrate binding.</text>
</comment>
<comment type="subcellular location">
    <subcellularLocation>
        <location evidence="10">Cytoplasm</location>
    </subcellularLocation>
</comment>
<sequence length="215" mass="22660">MSNSSMAAVALAKAIAALELIAAPARPDGTYNRCREACEQLAQETLDHISSLMTTAAPAPAVEVKVSGRVLVYSDGGCKGNPGPAGWGVVVVDEATETVLTEAAGFIGVATNQVAEIVAATEGLSRVPEGTEIVLISDSQYTLKGLSEWRTGWVNRGWRTASGDPVANKEHWMKLFAVADKRKVTVRWVKGHAGDVNNERCDALAANIIASTVDI</sequence>
<evidence type="ECO:0000256" key="8">
    <source>
        <dbReference type="ARBA" id="ARBA00022801"/>
    </source>
</evidence>
<dbReference type="InterPro" id="IPR012337">
    <property type="entry name" value="RNaseH-like_sf"/>
</dbReference>
<dbReference type="Proteomes" id="UP000245081">
    <property type="component" value="Unassembled WGS sequence"/>
</dbReference>
<comment type="caution">
    <text evidence="13">The sequence shown here is derived from an EMBL/GenBank/DDBJ whole genome shotgun (WGS) entry which is preliminary data.</text>
</comment>
<reference evidence="13 14" key="1">
    <citation type="journal article" date="2018" name="Environ. Microbiol.">
        <title>Isolation and genomic characterization of Novimethylophilus kurashikiensis gen. nov. sp. nov., a new lanthanide-dependent methylotrophic species of Methylophilaceae.</title>
        <authorList>
            <person name="Lv H."/>
            <person name="Sahin N."/>
            <person name="Tani A."/>
        </authorList>
    </citation>
    <scope>NUCLEOTIDE SEQUENCE [LARGE SCALE GENOMIC DNA]</scope>
    <source>
        <strain evidence="13 14">La2-4</strain>
    </source>
</reference>
<evidence type="ECO:0000256" key="5">
    <source>
        <dbReference type="ARBA" id="ARBA00022722"/>
    </source>
</evidence>
<dbReference type="EMBL" id="BDOQ01000007">
    <property type="protein sequence ID" value="GBG14271.1"/>
    <property type="molecule type" value="Genomic_DNA"/>
</dbReference>
<feature type="binding site" evidence="10">
    <location>
        <position position="138"/>
    </location>
    <ligand>
        <name>Mg(2+)</name>
        <dbReference type="ChEBI" id="CHEBI:18420"/>
        <label>1</label>
    </ligand>
</feature>
<evidence type="ECO:0000256" key="1">
    <source>
        <dbReference type="ARBA" id="ARBA00000077"/>
    </source>
</evidence>
<dbReference type="InterPro" id="IPR022892">
    <property type="entry name" value="RNaseHI"/>
</dbReference>
<dbReference type="EC" id="3.1.26.4" evidence="4 10"/>
<accession>A0A2R5FC42</accession>
<comment type="function">
    <text evidence="10">Endonuclease that specifically degrades the RNA of RNA-DNA hybrids.</text>
</comment>
<dbReference type="RefSeq" id="WP_227871442.1">
    <property type="nucleotide sequence ID" value="NZ_BDOQ01000007.1"/>
</dbReference>
<evidence type="ECO:0000256" key="11">
    <source>
        <dbReference type="SAM" id="SignalP"/>
    </source>
</evidence>
<keyword evidence="7 10" id="KW-0255">Endonuclease</keyword>
<feature type="signal peptide" evidence="11">
    <location>
        <begin position="1"/>
        <end position="22"/>
    </location>
</feature>
<dbReference type="SUPFAM" id="SSF53098">
    <property type="entry name" value="Ribonuclease H-like"/>
    <property type="match status" value="1"/>
</dbReference>
<dbReference type="GO" id="GO:0043137">
    <property type="term" value="P:DNA replication, removal of RNA primer"/>
    <property type="evidence" value="ECO:0007669"/>
    <property type="project" value="TreeGrafter"/>
</dbReference>
<evidence type="ECO:0000256" key="3">
    <source>
        <dbReference type="ARBA" id="ARBA00011245"/>
    </source>
</evidence>
<feature type="binding site" evidence="10">
    <location>
        <position position="75"/>
    </location>
    <ligand>
        <name>Mg(2+)</name>
        <dbReference type="ChEBI" id="CHEBI:18420"/>
        <label>2</label>
    </ligand>
</feature>
<evidence type="ECO:0000256" key="9">
    <source>
        <dbReference type="ARBA" id="ARBA00022842"/>
    </source>
</evidence>
<feature type="binding site" evidence="10">
    <location>
        <position position="202"/>
    </location>
    <ligand>
        <name>Mg(2+)</name>
        <dbReference type="ChEBI" id="CHEBI:18420"/>
        <label>2</label>
    </ligand>
</feature>